<dbReference type="EMBL" id="AZHE01000018">
    <property type="protein sequence ID" value="KHN96064.1"/>
    <property type="molecule type" value="Genomic_DNA"/>
</dbReference>
<evidence type="ECO:0000313" key="2">
    <source>
        <dbReference type="EMBL" id="KHN96064.1"/>
    </source>
</evidence>
<evidence type="ECO:0000313" key="3">
    <source>
        <dbReference type="Proteomes" id="UP000030816"/>
    </source>
</evidence>
<protein>
    <submittedName>
        <fullName evidence="2">Hydrolase, alpha/beta hydrolase fold family</fullName>
    </submittedName>
</protein>
<dbReference type="OrthoDB" id="8119704at2759"/>
<dbReference type="STRING" id="1081103.A0A0B2WR14"/>
<feature type="compositionally biased region" description="Basic and acidic residues" evidence="1">
    <location>
        <begin position="16"/>
        <end position="26"/>
    </location>
</feature>
<keyword evidence="3" id="KW-1185">Reference proteome</keyword>
<dbReference type="Proteomes" id="UP000030816">
    <property type="component" value="Unassembled WGS sequence"/>
</dbReference>
<sequence>MPRSASQAAGVASWDRVTKARSDRSDYVEARDAHGQAVSFAEFMDPKQARGASYGRLHERRLPVLIASGCSDLLLPTENSILLWDKLSHADAQLHLYPDSGRGFLFQYATAFSGLINDFLDMTADQTGRLQGPP</sequence>
<dbReference type="GO" id="GO:0016787">
    <property type="term" value="F:hydrolase activity"/>
    <property type="evidence" value="ECO:0007669"/>
    <property type="project" value="UniProtKB-KW"/>
</dbReference>
<proteinExistence type="predicted"/>
<dbReference type="SUPFAM" id="SSF53474">
    <property type="entry name" value="alpha/beta-Hydrolases"/>
    <property type="match status" value="1"/>
</dbReference>
<organism evidence="2 3">
    <name type="scientific">Metarhizium album (strain ARSEF 1941)</name>
    <dbReference type="NCBI Taxonomy" id="1081103"/>
    <lineage>
        <taxon>Eukaryota</taxon>
        <taxon>Fungi</taxon>
        <taxon>Dikarya</taxon>
        <taxon>Ascomycota</taxon>
        <taxon>Pezizomycotina</taxon>
        <taxon>Sordariomycetes</taxon>
        <taxon>Hypocreomycetidae</taxon>
        <taxon>Hypocreales</taxon>
        <taxon>Clavicipitaceae</taxon>
        <taxon>Metarhizium</taxon>
    </lineage>
</organism>
<dbReference type="Gene3D" id="3.40.50.1820">
    <property type="entry name" value="alpha/beta hydrolase"/>
    <property type="match status" value="1"/>
</dbReference>
<dbReference type="HOGENOM" id="CLU_156709_0_0_1"/>
<keyword evidence="2" id="KW-0378">Hydrolase</keyword>
<accession>A0A0B2WR14</accession>
<evidence type="ECO:0000256" key="1">
    <source>
        <dbReference type="SAM" id="MobiDB-lite"/>
    </source>
</evidence>
<comment type="caution">
    <text evidence="2">The sequence shown here is derived from an EMBL/GenBank/DDBJ whole genome shotgun (WGS) entry which is preliminary data.</text>
</comment>
<reference evidence="2 3" key="1">
    <citation type="journal article" date="2014" name="Proc. Natl. Acad. Sci. U.S.A.">
        <title>Trajectory and genomic determinants of fungal-pathogen speciation and host adaptation.</title>
        <authorList>
            <person name="Hu X."/>
            <person name="Xiao G."/>
            <person name="Zheng P."/>
            <person name="Shang Y."/>
            <person name="Su Y."/>
            <person name="Zhang X."/>
            <person name="Liu X."/>
            <person name="Zhan S."/>
            <person name="St Leger R.J."/>
            <person name="Wang C."/>
        </authorList>
    </citation>
    <scope>NUCLEOTIDE SEQUENCE [LARGE SCALE GENOMIC DNA]</scope>
    <source>
        <strain evidence="2 3">ARSEF 1941</strain>
    </source>
</reference>
<dbReference type="RefSeq" id="XP_040677130.1">
    <property type="nucleotide sequence ID" value="XM_040824967.1"/>
</dbReference>
<dbReference type="GeneID" id="63740624"/>
<dbReference type="AlphaFoldDB" id="A0A0B2WR14"/>
<feature type="region of interest" description="Disordered" evidence="1">
    <location>
        <begin position="1"/>
        <end position="26"/>
    </location>
</feature>
<dbReference type="InterPro" id="IPR029058">
    <property type="entry name" value="AB_hydrolase_fold"/>
</dbReference>
<name>A0A0B2WR14_METAS</name>
<gene>
    <name evidence="2" type="ORF">MAM_06169</name>
</gene>